<organism evidence="1 2">
    <name type="scientific">Desulforapulum autotrophicum (strain ATCC 43914 / DSM 3382 / VKM B-1955 / HRM2)</name>
    <name type="common">Desulfobacterium autotrophicum</name>
    <dbReference type="NCBI Taxonomy" id="177437"/>
    <lineage>
        <taxon>Bacteria</taxon>
        <taxon>Pseudomonadati</taxon>
        <taxon>Thermodesulfobacteriota</taxon>
        <taxon>Desulfobacteria</taxon>
        <taxon>Desulfobacterales</taxon>
        <taxon>Desulfobacteraceae</taxon>
        <taxon>Desulforapulum</taxon>
    </lineage>
</organism>
<keyword evidence="2" id="KW-1185">Reference proteome</keyword>
<dbReference type="Proteomes" id="UP000000442">
    <property type="component" value="Chromosome"/>
</dbReference>
<dbReference type="EMBL" id="CP001087">
    <property type="protein sequence ID" value="ACN16659.1"/>
    <property type="molecule type" value="Genomic_DNA"/>
</dbReference>
<dbReference type="HOGENOM" id="CLU_3364580_0_0_7"/>
<gene>
    <name evidence="1" type="ordered locus">HRM2_35940</name>
</gene>
<dbReference type="KEGG" id="dat:HRM2_35940"/>
<reference evidence="1 2" key="1">
    <citation type="journal article" date="2009" name="Environ. Microbiol.">
        <title>Genome sequence of Desulfobacterium autotrophicum HRM2, a marine sulfate reducer oxidizing organic carbon completely to carbon dioxide.</title>
        <authorList>
            <person name="Strittmatter A.W."/>
            <person name="Liesegang H."/>
            <person name="Rabus R."/>
            <person name="Decker I."/>
            <person name="Amann J."/>
            <person name="Andres S."/>
            <person name="Henne A."/>
            <person name="Fricke W.F."/>
            <person name="Martinez-Arias R."/>
            <person name="Bartels D."/>
            <person name="Goesmann A."/>
            <person name="Krause L."/>
            <person name="Puehler A."/>
            <person name="Klenk H.P."/>
            <person name="Richter M."/>
            <person name="Schuler M."/>
            <person name="Gloeckner F.O."/>
            <person name="Meyerdierks A."/>
            <person name="Gottschalk G."/>
            <person name="Amann R."/>
        </authorList>
    </citation>
    <scope>NUCLEOTIDE SEQUENCE [LARGE SCALE GENOMIC DNA]</scope>
    <source>
        <strain evidence="2">ATCC 43914 / DSM 3382 / HRM2</strain>
    </source>
</reference>
<evidence type="ECO:0000313" key="1">
    <source>
        <dbReference type="EMBL" id="ACN16659.1"/>
    </source>
</evidence>
<dbReference type="STRING" id="177437.HRM2_35940"/>
<accession>C0Q9U1</accession>
<sequence length="35" mass="4151">MKIWGHESEIDEIKTSRTRRTPLAKPGKNLYSFLF</sequence>
<protein>
    <submittedName>
        <fullName evidence="1">Uncharacterized protein</fullName>
    </submittedName>
</protein>
<evidence type="ECO:0000313" key="2">
    <source>
        <dbReference type="Proteomes" id="UP000000442"/>
    </source>
</evidence>
<name>C0Q9U1_DESAH</name>
<proteinExistence type="predicted"/>
<dbReference type="AlphaFoldDB" id="C0Q9U1"/>